<evidence type="ECO:0000313" key="2">
    <source>
        <dbReference type="EMBL" id="MCP1675241.1"/>
    </source>
</evidence>
<evidence type="ECO:0000313" key="3">
    <source>
        <dbReference type="Proteomes" id="UP001205843"/>
    </source>
</evidence>
<protein>
    <recommendedName>
        <fullName evidence="4">Transporter</fullName>
    </recommendedName>
</protein>
<feature type="chain" id="PRO_5042274967" description="Transporter" evidence="1">
    <location>
        <begin position="30"/>
        <end position="261"/>
    </location>
</feature>
<dbReference type="AlphaFoldDB" id="A0AAE3G3Q5"/>
<proteinExistence type="predicted"/>
<organism evidence="2 3">
    <name type="scientific">Natronocella acetinitrilica</name>
    <dbReference type="NCBI Taxonomy" id="414046"/>
    <lineage>
        <taxon>Bacteria</taxon>
        <taxon>Pseudomonadati</taxon>
        <taxon>Pseudomonadota</taxon>
        <taxon>Gammaproteobacteria</taxon>
        <taxon>Chromatiales</taxon>
        <taxon>Ectothiorhodospiraceae</taxon>
        <taxon>Natronocella</taxon>
    </lineage>
</organism>
<keyword evidence="1" id="KW-0732">Signal</keyword>
<accession>A0AAE3G3Q5</accession>
<dbReference type="RefSeq" id="WP_253478388.1">
    <property type="nucleotide sequence ID" value="NZ_JALJXV010000005.1"/>
</dbReference>
<evidence type="ECO:0008006" key="4">
    <source>
        <dbReference type="Google" id="ProtNLM"/>
    </source>
</evidence>
<sequence>MDLKTLSRRTLMPSAVAIAGLLGVTAASADIRPIQIQHAKVTPQDQFELFGNLAYESNREPGEFEYDNLRIGPIGARYGVIRGLEIGGHLTYNSNSGDSNNDPDDAGLEALVLFGKIALVDNVSVEGGVRLAGADDVGPYPMDGIDFYMNLAAEQRVGADGKIYGEFGYTIQDNDGFGGTYQNWGIGYGHRITPVFALNVELVGDSAPNNLPGPGFGNHMDLVLGANFNLQQVAILKPFVSVGVYDASPDVAIGLGVDMPL</sequence>
<evidence type="ECO:0000256" key="1">
    <source>
        <dbReference type="SAM" id="SignalP"/>
    </source>
</evidence>
<dbReference type="Proteomes" id="UP001205843">
    <property type="component" value="Unassembled WGS sequence"/>
</dbReference>
<feature type="signal peptide" evidence="1">
    <location>
        <begin position="1"/>
        <end position="29"/>
    </location>
</feature>
<dbReference type="EMBL" id="JALJXV010000005">
    <property type="protein sequence ID" value="MCP1675241.1"/>
    <property type="molecule type" value="Genomic_DNA"/>
</dbReference>
<comment type="caution">
    <text evidence="2">The sequence shown here is derived from an EMBL/GenBank/DDBJ whole genome shotgun (WGS) entry which is preliminary data.</text>
</comment>
<dbReference type="PROSITE" id="PS51318">
    <property type="entry name" value="TAT"/>
    <property type="match status" value="1"/>
</dbReference>
<keyword evidence="3" id="KW-1185">Reference proteome</keyword>
<dbReference type="InterPro" id="IPR006311">
    <property type="entry name" value="TAT_signal"/>
</dbReference>
<reference evidence="2" key="1">
    <citation type="submission" date="2022-03" db="EMBL/GenBank/DDBJ databases">
        <title>Genomic Encyclopedia of Type Strains, Phase III (KMG-III): the genomes of soil and plant-associated and newly described type strains.</title>
        <authorList>
            <person name="Whitman W."/>
        </authorList>
    </citation>
    <scope>NUCLEOTIDE SEQUENCE</scope>
    <source>
        <strain evidence="2">ANL 6-2</strain>
    </source>
</reference>
<gene>
    <name evidence="2" type="ORF">J2T57_002389</name>
</gene>
<name>A0AAE3G3Q5_9GAMM</name>